<gene>
    <name evidence="2" type="ORF">DIT97_31150</name>
</gene>
<dbReference type="EMBL" id="DQAY01000193">
    <property type="protein sequence ID" value="HCO27246.1"/>
    <property type="molecule type" value="Genomic_DNA"/>
</dbReference>
<dbReference type="SUPFAM" id="SSF53098">
    <property type="entry name" value="Ribonuclease H-like"/>
    <property type="match status" value="1"/>
</dbReference>
<dbReference type="InterPro" id="IPR036397">
    <property type="entry name" value="RNaseH_sf"/>
</dbReference>
<dbReference type="Pfam" id="PF13683">
    <property type="entry name" value="rve_3"/>
    <property type="match status" value="1"/>
</dbReference>
<proteinExistence type="predicted"/>
<feature type="domain" description="Integrase catalytic" evidence="1">
    <location>
        <begin position="1"/>
        <end position="96"/>
    </location>
</feature>
<dbReference type="GO" id="GO:0015074">
    <property type="term" value="P:DNA integration"/>
    <property type="evidence" value="ECO:0007669"/>
    <property type="project" value="InterPro"/>
</dbReference>
<dbReference type="Proteomes" id="UP000263642">
    <property type="component" value="Unassembled WGS sequence"/>
</dbReference>
<sequence length="124" mass="14095">MLAAGFGANGTASAGARQLLKNEGIQPKRLPIRSPNLNARVERFVQTIKYESLNHFIAFGQRYLDYLVSEFVSYYNKHRAHSSREYLPPCCAEPPQEFEVIKLNEIHCEEHLGGLIKSYERIAA</sequence>
<dbReference type="InterPro" id="IPR012337">
    <property type="entry name" value="RNaseH-like_sf"/>
</dbReference>
<dbReference type="AlphaFoldDB" id="A0A3D3RF39"/>
<dbReference type="PROSITE" id="PS50994">
    <property type="entry name" value="INTEGRASE"/>
    <property type="match status" value="1"/>
</dbReference>
<protein>
    <recommendedName>
        <fullName evidence="1">Integrase catalytic domain-containing protein</fullName>
    </recommendedName>
</protein>
<accession>A0A3D3RF39</accession>
<dbReference type="InterPro" id="IPR001584">
    <property type="entry name" value="Integrase_cat-core"/>
</dbReference>
<organism evidence="2 3">
    <name type="scientific">Gimesia maris</name>
    <dbReference type="NCBI Taxonomy" id="122"/>
    <lineage>
        <taxon>Bacteria</taxon>
        <taxon>Pseudomonadati</taxon>
        <taxon>Planctomycetota</taxon>
        <taxon>Planctomycetia</taxon>
        <taxon>Planctomycetales</taxon>
        <taxon>Planctomycetaceae</taxon>
        <taxon>Gimesia</taxon>
    </lineage>
</organism>
<comment type="caution">
    <text evidence="2">The sequence shown here is derived from an EMBL/GenBank/DDBJ whole genome shotgun (WGS) entry which is preliminary data.</text>
</comment>
<dbReference type="GO" id="GO:0003676">
    <property type="term" value="F:nucleic acid binding"/>
    <property type="evidence" value="ECO:0007669"/>
    <property type="project" value="InterPro"/>
</dbReference>
<name>A0A3D3RF39_9PLAN</name>
<evidence type="ECO:0000313" key="2">
    <source>
        <dbReference type="EMBL" id="HCO27246.1"/>
    </source>
</evidence>
<evidence type="ECO:0000259" key="1">
    <source>
        <dbReference type="PROSITE" id="PS50994"/>
    </source>
</evidence>
<dbReference type="Gene3D" id="3.30.420.10">
    <property type="entry name" value="Ribonuclease H-like superfamily/Ribonuclease H"/>
    <property type="match status" value="1"/>
</dbReference>
<evidence type="ECO:0000313" key="3">
    <source>
        <dbReference type="Proteomes" id="UP000263642"/>
    </source>
</evidence>
<reference evidence="2 3" key="1">
    <citation type="journal article" date="2018" name="Nat. Biotechnol.">
        <title>A standardized bacterial taxonomy based on genome phylogeny substantially revises the tree of life.</title>
        <authorList>
            <person name="Parks D.H."/>
            <person name="Chuvochina M."/>
            <person name="Waite D.W."/>
            <person name="Rinke C."/>
            <person name="Skarshewski A."/>
            <person name="Chaumeil P.A."/>
            <person name="Hugenholtz P."/>
        </authorList>
    </citation>
    <scope>NUCLEOTIDE SEQUENCE [LARGE SCALE GENOMIC DNA]</scope>
    <source>
        <strain evidence="2">UBA9375</strain>
    </source>
</reference>